<feature type="domain" description="Amine oxidase" evidence="1">
    <location>
        <begin position="56"/>
        <end position="498"/>
    </location>
</feature>
<dbReference type="Proteomes" id="UP000327044">
    <property type="component" value="Unassembled WGS sequence"/>
</dbReference>
<proteinExistence type="predicted"/>
<dbReference type="Pfam" id="PF01593">
    <property type="entry name" value="Amino_oxidase"/>
    <property type="match status" value="1"/>
</dbReference>
<dbReference type="Gene3D" id="3.50.50.60">
    <property type="entry name" value="FAD/NAD(P)-binding domain"/>
    <property type="match status" value="1"/>
</dbReference>
<dbReference type="PANTHER" id="PTHR10742:SF398">
    <property type="entry name" value="AMINE OXIDASE DOMAIN-CONTAINING PROTEIN-RELATED"/>
    <property type="match status" value="1"/>
</dbReference>
<dbReference type="GO" id="GO:0046592">
    <property type="term" value="F:polyamine oxidase activity"/>
    <property type="evidence" value="ECO:0007669"/>
    <property type="project" value="TreeGrafter"/>
</dbReference>
<dbReference type="PRINTS" id="PR00419">
    <property type="entry name" value="ADXRDTASE"/>
</dbReference>
<dbReference type="InParanoid" id="A0A5N4A146"/>
<dbReference type="PANTHER" id="PTHR10742">
    <property type="entry name" value="FLAVIN MONOAMINE OXIDASE"/>
    <property type="match status" value="1"/>
</dbReference>
<organism evidence="2 3">
    <name type="scientific">Photinus pyralis</name>
    <name type="common">Common eastern firefly</name>
    <name type="synonym">Lampyris pyralis</name>
    <dbReference type="NCBI Taxonomy" id="7054"/>
    <lineage>
        <taxon>Eukaryota</taxon>
        <taxon>Metazoa</taxon>
        <taxon>Ecdysozoa</taxon>
        <taxon>Arthropoda</taxon>
        <taxon>Hexapoda</taxon>
        <taxon>Insecta</taxon>
        <taxon>Pterygota</taxon>
        <taxon>Neoptera</taxon>
        <taxon>Endopterygota</taxon>
        <taxon>Coleoptera</taxon>
        <taxon>Polyphaga</taxon>
        <taxon>Elateriformia</taxon>
        <taxon>Elateroidea</taxon>
        <taxon>Lampyridae</taxon>
        <taxon>Lampyrinae</taxon>
        <taxon>Photinus</taxon>
    </lineage>
</organism>
<keyword evidence="3" id="KW-1185">Reference proteome</keyword>
<accession>A0A5N4A146</accession>
<dbReference type="InterPro" id="IPR002937">
    <property type="entry name" value="Amino_oxidase"/>
</dbReference>
<sequence>MYSFFDVSNYNNSSLYREEMKRSDKASGKHSVYTNRSSPSAMQHYPRVIIVGAGAAGIAAASRLVAKGIGNVTVLEAEDRIGGRIHTIRPEGDAIDLGAARCPSNSLAHQIVKDFGLLEAKRTGTALFHSKFGRASTQFVGTLFGRLSALHDLDKPKDVTWHQHFHQHYQSCVVDHFSDEPDRLLALDCMDFMKKTLAMTTGLFSLGSGGERLAAPPTTFGMVWKRGGFRVLLDVLMRSYPNRKHSLNVEDKIRLNSKVEHISWKGEEEIRLICSNGSVFVADYVIVTAPLGALKRQHCTLFSPQLSDRKRKAIELLKAEGVLKIPLHFPKKWWDDNDFFLAWGEDDLKCVGFNRGPQKNGHCWITSLVGFQINSENSKVLHALFAGELIPEIEQIEEEVLLDGVHFVTQRFCGDFADRPTKSERSGFFNNPHFGSSVAVETIESVREGVTRETLGEAELSELGKPRLLFAGEATSDVSYGNVSGAVFTGFREADRIIDLCKQL</sequence>
<evidence type="ECO:0000259" key="1">
    <source>
        <dbReference type="Pfam" id="PF01593"/>
    </source>
</evidence>
<dbReference type="SUPFAM" id="SSF54373">
    <property type="entry name" value="FAD-linked reductases, C-terminal domain"/>
    <property type="match status" value="1"/>
</dbReference>
<dbReference type="InterPro" id="IPR036188">
    <property type="entry name" value="FAD/NAD-bd_sf"/>
</dbReference>
<gene>
    <name evidence="2" type="ORF">PPYR_02852</name>
</gene>
<dbReference type="SUPFAM" id="SSF51905">
    <property type="entry name" value="FAD/NAD(P)-binding domain"/>
    <property type="match status" value="1"/>
</dbReference>
<name>A0A5N4A146_PHOPY</name>
<evidence type="ECO:0000313" key="3">
    <source>
        <dbReference type="Proteomes" id="UP000327044"/>
    </source>
</evidence>
<evidence type="ECO:0000313" key="2">
    <source>
        <dbReference type="EMBL" id="KAB0791052.1"/>
    </source>
</evidence>
<reference evidence="2 3" key="1">
    <citation type="journal article" date="2018" name="Elife">
        <title>Firefly genomes illuminate parallel origins of bioluminescence in beetles.</title>
        <authorList>
            <person name="Fallon T.R."/>
            <person name="Lower S.E."/>
            <person name="Chang C.H."/>
            <person name="Bessho-Uehara M."/>
            <person name="Martin G.J."/>
            <person name="Bewick A.J."/>
            <person name="Behringer M."/>
            <person name="Debat H.J."/>
            <person name="Wong I."/>
            <person name="Day J.C."/>
            <person name="Suvorov A."/>
            <person name="Silva C.J."/>
            <person name="Stanger-Hall K.F."/>
            <person name="Hall D.W."/>
            <person name="Schmitz R.J."/>
            <person name="Nelson D.R."/>
            <person name="Lewis S.M."/>
            <person name="Shigenobu S."/>
            <person name="Bybee S.M."/>
            <person name="Larracuente A.M."/>
            <person name="Oba Y."/>
            <person name="Weng J.K."/>
        </authorList>
    </citation>
    <scope>NUCLEOTIDE SEQUENCE [LARGE SCALE GENOMIC DNA]</scope>
    <source>
        <strain evidence="2">1611_PpyrPB1</strain>
        <tissue evidence="2">Whole body</tissue>
    </source>
</reference>
<dbReference type="InterPro" id="IPR050281">
    <property type="entry name" value="Flavin_monoamine_oxidase"/>
</dbReference>
<dbReference type="AlphaFoldDB" id="A0A5N4A146"/>
<protein>
    <recommendedName>
        <fullName evidence="1">Amine oxidase domain-containing protein</fullName>
    </recommendedName>
</protein>
<comment type="caution">
    <text evidence="2">The sequence shown here is derived from an EMBL/GenBank/DDBJ whole genome shotgun (WGS) entry which is preliminary data.</text>
</comment>
<dbReference type="EMBL" id="VVIM01000011">
    <property type="protein sequence ID" value="KAB0791052.1"/>
    <property type="molecule type" value="Genomic_DNA"/>
</dbReference>
<dbReference type="Gene3D" id="3.90.660.10">
    <property type="match status" value="1"/>
</dbReference>